<organism evidence="3">
    <name type="scientific">Blumeria graminis f. sp. tritici 96224</name>
    <dbReference type="NCBI Taxonomy" id="1268274"/>
    <lineage>
        <taxon>Eukaryota</taxon>
        <taxon>Fungi</taxon>
        <taxon>Dikarya</taxon>
        <taxon>Ascomycota</taxon>
        <taxon>Pezizomycotina</taxon>
        <taxon>Leotiomycetes</taxon>
        <taxon>Erysiphales</taxon>
        <taxon>Erysiphaceae</taxon>
        <taxon>Blumeria</taxon>
    </lineage>
</organism>
<dbReference type="EMBL" id="UIGY01000244">
    <property type="protein sequence ID" value="SUZ13657.1"/>
    <property type="molecule type" value="Genomic_DNA"/>
</dbReference>
<proteinExistence type="predicted"/>
<protein>
    <submittedName>
        <fullName evidence="3">BgtAcSP-30419</fullName>
    </submittedName>
</protein>
<dbReference type="EMBL" id="KE375215">
    <property type="protein sequence ID" value="EPQ61743.1"/>
    <property type="molecule type" value="Genomic_DNA"/>
</dbReference>
<gene>
    <name evidence="2" type="ORF">BGT96224_AcSP30419</name>
    <name evidence="3" type="ORF">BGT96224V2_LOCUS6824</name>
</gene>
<reference evidence="2" key="2">
    <citation type="submission" date="2013-01" db="EMBL/GenBank/DDBJ databases">
        <title>The wheat powdery mildew genome reveals unique evolution of an obligate biotroph.</title>
        <authorList>
            <person name="Oberhaensli S."/>
            <person name="Wicker T."/>
            <person name="Keller B."/>
        </authorList>
    </citation>
    <scope>NUCLEOTIDE SEQUENCE</scope>
    <source>
        <strain evidence="2">96224</strain>
    </source>
</reference>
<sequence length="300" mass="34697">MKFPHYTFKGQSLLIKALILILLSSAHALLLQRGISLSDYPGYYCKTRIVSFSQVEKTLEAACNGFISTRNDARRPLVFIDDEEVENLIFEWIIPLIDTKPSTGEKRKFIEKIIFNNSCELTDVVYYDHIEKKHKSCQLVPEVSTSTTPEKRLDPDKSLIRCGSLSWDIVSIQHDAFRYLSYSLQEFVHVQSTFGLVDGPWRRAPMNKMMTQNKRSHNVSYQIVINKHIEVCGFVVRHHIIRKVHVAVKPDEGKKKRLSSKTIQEKQSISIVCFTDQKFLLIPPNWKSEDFNPLKRKTLA</sequence>
<evidence type="ECO:0000313" key="3">
    <source>
        <dbReference type="EMBL" id="SUZ13657.1"/>
    </source>
</evidence>
<dbReference type="HOGENOM" id="CLU_927462_0_0_1"/>
<keyword evidence="1" id="KW-0732">Signal</keyword>
<dbReference type="AlphaFoldDB" id="A0A061HB55"/>
<feature type="non-terminal residue" evidence="3">
    <location>
        <position position="300"/>
    </location>
</feature>
<evidence type="ECO:0000313" key="2">
    <source>
        <dbReference type="EMBL" id="EPQ61743.1"/>
    </source>
</evidence>
<accession>A0A061HB55</accession>
<feature type="signal peptide" evidence="1">
    <location>
        <begin position="1"/>
        <end position="28"/>
    </location>
</feature>
<dbReference type="Proteomes" id="UP000053110">
    <property type="component" value="Unassembled WGS sequence"/>
</dbReference>
<reference evidence="3" key="3">
    <citation type="submission" date="2018-07" db="EMBL/GenBank/DDBJ databases">
        <authorList>
            <person name="Quirk P.G."/>
            <person name="Krulwich T.A."/>
        </authorList>
    </citation>
    <scope>NUCLEOTIDE SEQUENCE</scope>
    <source>
        <strain evidence="3">96224</strain>
    </source>
</reference>
<name>A0A061HB55_BLUGR</name>
<evidence type="ECO:0000313" key="4">
    <source>
        <dbReference type="Proteomes" id="UP000053110"/>
    </source>
</evidence>
<feature type="chain" id="PRO_5044538540" evidence="1">
    <location>
        <begin position="29"/>
        <end position="300"/>
    </location>
</feature>
<evidence type="ECO:0000256" key="1">
    <source>
        <dbReference type="SAM" id="SignalP"/>
    </source>
</evidence>
<reference evidence="4" key="1">
    <citation type="journal article" date="2013" name="Nat. Genet.">
        <title>The wheat powdery mildew genome shows the unique evolution of an obligate biotroph.</title>
        <authorList>
            <person name="Wicker T."/>
            <person name="Oberhaensli S."/>
            <person name="Parlange F."/>
            <person name="Buchmann J.P."/>
            <person name="Shatalina M."/>
            <person name="Roffler S."/>
            <person name="Ben-David R."/>
            <person name="Dolezel J."/>
            <person name="Simkova H."/>
            <person name="Schulze-Lefert P."/>
            <person name="Spanu P.D."/>
            <person name="Bruggmann R."/>
            <person name="Amselem J."/>
            <person name="Quesneville H."/>
            <person name="Ver Loren van Themaat E."/>
            <person name="Paape T."/>
            <person name="Shimizu K.K."/>
            <person name="Keller B."/>
        </authorList>
    </citation>
    <scope>NUCLEOTIDE SEQUENCE [LARGE SCALE GENOMIC DNA]</scope>
    <source>
        <strain evidence="4">96224</strain>
    </source>
</reference>